<evidence type="ECO:0000256" key="1">
    <source>
        <dbReference type="SAM" id="MobiDB-lite"/>
    </source>
</evidence>
<name>A0A0M3J8Y3_ANISI</name>
<keyword evidence="2" id="KW-1133">Transmembrane helix</keyword>
<sequence length="136" mass="14770">MMFPGSAGTPHSMREPSQILSPGGMRMQMQQQQMGMCMPGRSPLGSPGSMHPPPSPYLARPPSNTSPSAGAPPYMQPQPPQGAAMHYGGNPMQSMQQQTSSGLFLRTVCCIKIIHPHIFLLVSIQLIVFTGYFMRI</sequence>
<evidence type="ECO:0000256" key="2">
    <source>
        <dbReference type="SAM" id="Phobius"/>
    </source>
</evidence>
<evidence type="ECO:0000313" key="5">
    <source>
        <dbReference type="WBParaSite" id="ASIM_0000404201-mRNA-1"/>
    </source>
</evidence>
<protein>
    <submittedName>
        <fullName evidence="5">ARID domain-containing protein</fullName>
    </submittedName>
</protein>
<evidence type="ECO:0000313" key="4">
    <source>
        <dbReference type="Proteomes" id="UP000267096"/>
    </source>
</evidence>
<evidence type="ECO:0000313" key="3">
    <source>
        <dbReference type="EMBL" id="VDK22527.1"/>
    </source>
</evidence>
<feature type="region of interest" description="Disordered" evidence="1">
    <location>
        <begin position="30"/>
        <end position="95"/>
    </location>
</feature>
<dbReference type="WBParaSite" id="ASIM_0000404201-mRNA-1">
    <property type="protein sequence ID" value="ASIM_0000404201-mRNA-1"/>
    <property type="gene ID" value="ASIM_0000404201"/>
</dbReference>
<keyword evidence="2" id="KW-0472">Membrane</keyword>
<gene>
    <name evidence="3" type="ORF">ASIM_LOCUS3867</name>
</gene>
<feature type="compositionally biased region" description="Low complexity" evidence="1">
    <location>
        <begin position="30"/>
        <end position="49"/>
    </location>
</feature>
<organism evidence="5">
    <name type="scientific">Anisakis simplex</name>
    <name type="common">Herring worm</name>
    <dbReference type="NCBI Taxonomy" id="6269"/>
    <lineage>
        <taxon>Eukaryota</taxon>
        <taxon>Metazoa</taxon>
        <taxon>Ecdysozoa</taxon>
        <taxon>Nematoda</taxon>
        <taxon>Chromadorea</taxon>
        <taxon>Rhabditida</taxon>
        <taxon>Spirurina</taxon>
        <taxon>Ascaridomorpha</taxon>
        <taxon>Ascaridoidea</taxon>
        <taxon>Anisakidae</taxon>
        <taxon>Anisakis</taxon>
        <taxon>Anisakis simplex complex</taxon>
    </lineage>
</organism>
<dbReference type="Proteomes" id="UP000267096">
    <property type="component" value="Unassembled WGS sequence"/>
</dbReference>
<proteinExistence type="predicted"/>
<feature type="transmembrane region" description="Helical" evidence="2">
    <location>
        <begin position="114"/>
        <end position="134"/>
    </location>
</feature>
<accession>A0A0M3J8Y3</accession>
<dbReference type="AlphaFoldDB" id="A0A0M3J8Y3"/>
<reference evidence="3 4" key="2">
    <citation type="submission" date="2018-11" db="EMBL/GenBank/DDBJ databases">
        <authorList>
            <consortium name="Pathogen Informatics"/>
        </authorList>
    </citation>
    <scope>NUCLEOTIDE SEQUENCE [LARGE SCALE GENOMIC DNA]</scope>
</reference>
<dbReference type="EMBL" id="UYRR01006326">
    <property type="protein sequence ID" value="VDK22527.1"/>
    <property type="molecule type" value="Genomic_DNA"/>
</dbReference>
<reference evidence="5" key="1">
    <citation type="submission" date="2017-02" db="UniProtKB">
        <authorList>
            <consortium name="WormBaseParasite"/>
        </authorList>
    </citation>
    <scope>IDENTIFICATION</scope>
</reference>
<keyword evidence="4" id="KW-1185">Reference proteome</keyword>
<keyword evidence="2" id="KW-0812">Transmembrane</keyword>